<feature type="transmembrane region" description="Helical" evidence="18">
    <location>
        <begin position="31"/>
        <end position="51"/>
    </location>
</feature>
<organism evidence="21 23">
    <name type="scientific">Trichococcus flocculiformis</name>
    <dbReference type="NCBI Taxonomy" id="82803"/>
    <lineage>
        <taxon>Bacteria</taxon>
        <taxon>Bacillati</taxon>
        <taxon>Bacillota</taxon>
        <taxon>Bacilli</taxon>
        <taxon>Lactobacillales</taxon>
        <taxon>Carnobacteriaceae</taxon>
        <taxon>Trichococcus</taxon>
    </lineage>
</organism>
<evidence type="ECO:0000256" key="17">
    <source>
        <dbReference type="RuleBase" id="RU003750"/>
    </source>
</evidence>
<dbReference type="GO" id="GO:0008444">
    <property type="term" value="F:CDP-diacylglycerol-glycerol-3-phosphate 3-phosphatidyltransferase activity"/>
    <property type="evidence" value="ECO:0007669"/>
    <property type="project" value="UniProtKB-EC"/>
</dbReference>
<keyword evidence="13" id="KW-0594">Phospholipid biosynthesis</keyword>
<comment type="catalytic activity">
    <reaction evidence="16">
        <text>a CDP-1,2-diacyl-sn-glycerol + sn-glycerol 3-phosphate = a 1,2-diacyl-sn-glycero-3-phospho-(1'-sn-glycero-3'-phosphate) + CMP + H(+)</text>
        <dbReference type="Rhea" id="RHEA:12593"/>
        <dbReference type="ChEBI" id="CHEBI:15378"/>
        <dbReference type="ChEBI" id="CHEBI:57597"/>
        <dbReference type="ChEBI" id="CHEBI:58332"/>
        <dbReference type="ChEBI" id="CHEBI:60110"/>
        <dbReference type="ChEBI" id="CHEBI:60377"/>
        <dbReference type="EC" id="2.7.8.5"/>
    </reaction>
</comment>
<dbReference type="GO" id="GO:0016020">
    <property type="term" value="C:membrane"/>
    <property type="evidence" value="ECO:0007669"/>
    <property type="project" value="UniProtKB-SubCell"/>
</dbReference>
<dbReference type="GO" id="GO:0006655">
    <property type="term" value="P:phosphatidylglycerol biosynthetic process"/>
    <property type="evidence" value="ECO:0007669"/>
    <property type="project" value="UniProtKB-UniPathway"/>
</dbReference>
<dbReference type="AlphaFoldDB" id="A0A143Y531"/>
<dbReference type="Proteomes" id="UP000199686">
    <property type="component" value="Unassembled WGS sequence"/>
</dbReference>
<evidence type="ECO:0000256" key="12">
    <source>
        <dbReference type="ARBA" id="ARBA00023136"/>
    </source>
</evidence>
<evidence type="ECO:0000313" key="19">
    <source>
        <dbReference type="EMBL" id="CZQ79844.1"/>
    </source>
</evidence>
<keyword evidence="10 18" id="KW-1133">Transmembrane helix</keyword>
<evidence type="ECO:0000256" key="7">
    <source>
        <dbReference type="ARBA" id="ARBA00022516"/>
    </source>
</evidence>
<dbReference type="STRING" id="82803.SAMN04488048_10186"/>
<evidence type="ECO:0000256" key="10">
    <source>
        <dbReference type="ARBA" id="ARBA00022989"/>
    </source>
</evidence>
<evidence type="ECO:0000256" key="15">
    <source>
        <dbReference type="ARBA" id="ARBA00033018"/>
    </source>
</evidence>
<comment type="subcellular location">
    <subcellularLocation>
        <location evidence="2">Membrane</location>
        <topology evidence="2">Multi-pass membrane protein</topology>
    </subcellularLocation>
</comment>
<dbReference type="EMBL" id="FOQC01000002">
    <property type="protein sequence ID" value="SFH51812.1"/>
    <property type="molecule type" value="Genomic_DNA"/>
</dbReference>
<gene>
    <name evidence="20" type="ORF">GX662_07415</name>
    <name evidence="21" type="ORF">SAMN04488507_1002168</name>
    <name evidence="19" type="ORF">TFLO_18</name>
</gene>
<keyword evidence="14" id="KW-1208">Phospholipid metabolism</keyword>
<dbReference type="Proteomes" id="UP000589373">
    <property type="component" value="Unassembled WGS sequence"/>
</dbReference>
<reference evidence="21 23" key="2">
    <citation type="submission" date="2016-10" db="EMBL/GenBank/DDBJ databases">
        <authorList>
            <person name="Varghese N."/>
            <person name="Submissions S."/>
        </authorList>
    </citation>
    <scope>NUCLEOTIDE SEQUENCE [LARGE SCALE GENOMIC DNA]</scope>
    <source>
        <strain evidence="21 23">DSM 2094</strain>
    </source>
</reference>
<reference evidence="19 22" key="1">
    <citation type="submission" date="2016-02" db="EMBL/GenBank/DDBJ databases">
        <authorList>
            <person name="Strepis N."/>
        </authorList>
    </citation>
    <scope>NUCLEOTIDE SEQUENCE [LARGE SCALE GENOMIC DNA]</scope>
    <source>
        <strain evidence="19">Trichococcus flocculiformis</strain>
    </source>
</reference>
<dbReference type="Pfam" id="PF01066">
    <property type="entry name" value="CDP-OH_P_transf"/>
    <property type="match status" value="1"/>
</dbReference>
<dbReference type="PROSITE" id="PS00379">
    <property type="entry name" value="CDP_ALCOHOL_P_TRANSF"/>
    <property type="match status" value="1"/>
</dbReference>
<comment type="pathway">
    <text evidence="3">Phospholipid metabolism; phosphatidylglycerol biosynthesis; phosphatidylglycerol from CDP-diacylglycerol: step 1/2.</text>
</comment>
<evidence type="ECO:0000256" key="3">
    <source>
        <dbReference type="ARBA" id="ARBA00005042"/>
    </source>
</evidence>
<proteinExistence type="inferred from homology"/>
<dbReference type="PIRSF" id="PIRSF000847">
    <property type="entry name" value="Phos_ph_gly_syn"/>
    <property type="match status" value="1"/>
</dbReference>
<feature type="transmembrane region" description="Helical" evidence="18">
    <location>
        <begin position="116"/>
        <end position="139"/>
    </location>
</feature>
<evidence type="ECO:0000256" key="16">
    <source>
        <dbReference type="ARBA" id="ARBA00048586"/>
    </source>
</evidence>
<dbReference type="InterPro" id="IPR000462">
    <property type="entry name" value="CDP-OH_P_trans"/>
</dbReference>
<sequence>MKRVPNILTLIRLFLIPFYLTVFYSDTAHPVRWAMIIFLVASLTDIIDGYIARKYDAITKFGQVADPFADKVMQLSVLYTLMDIGYIENWFFLIVLIKDGLQIFLGVALLNVEPKIIVPANVFGKATTVLIFATILLSLFRLPGLIYLQLFVGGLAVFTFSQYAYHVWQAWEKNKSAKTDNQ</sequence>
<evidence type="ECO:0000256" key="18">
    <source>
        <dbReference type="SAM" id="Phobius"/>
    </source>
</evidence>
<evidence type="ECO:0000313" key="20">
    <source>
        <dbReference type="EMBL" id="NLD32075.1"/>
    </source>
</evidence>
<evidence type="ECO:0000256" key="4">
    <source>
        <dbReference type="ARBA" id="ARBA00010441"/>
    </source>
</evidence>
<evidence type="ECO:0000256" key="2">
    <source>
        <dbReference type="ARBA" id="ARBA00004141"/>
    </source>
</evidence>
<dbReference type="Gene3D" id="1.20.120.1760">
    <property type="match status" value="1"/>
</dbReference>
<dbReference type="PANTHER" id="PTHR14269:SF62">
    <property type="entry name" value="CDP-DIACYLGLYCEROL--GLYCEROL-3-PHOSPHATE 3-PHOSPHATIDYLTRANSFERASE 1, CHLOROPLASTIC"/>
    <property type="match status" value="1"/>
</dbReference>
<keyword evidence="9 18" id="KW-0812">Transmembrane</keyword>
<dbReference type="Proteomes" id="UP000195947">
    <property type="component" value="Unassembled WGS sequence"/>
</dbReference>
<protein>
    <recommendedName>
        <fullName evidence="6">CDP-diacylglycerol--glycerol-3-phosphate 3-phosphatidyltransferase</fullName>
        <ecNumber evidence="5">2.7.8.5</ecNumber>
    </recommendedName>
    <alternativeName>
        <fullName evidence="15">Phosphatidylglycerophosphate synthase</fullName>
    </alternativeName>
</protein>
<evidence type="ECO:0000256" key="5">
    <source>
        <dbReference type="ARBA" id="ARBA00013170"/>
    </source>
</evidence>
<evidence type="ECO:0000313" key="21">
    <source>
        <dbReference type="EMBL" id="SFH51812.1"/>
    </source>
</evidence>
<dbReference type="EC" id="2.7.8.5" evidence="5"/>
<dbReference type="InterPro" id="IPR050324">
    <property type="entry name" value="CDP-alcohol_PTase-I"/>
</dbReference>
<evidence type="ECO:0000256" key="11">
    <source>
        <dbReference type="ARBA" id="ARBA00023098"/>
    </source>
</evidence>
<comment type="similarity">
    <text evidence="4 17">Belongs to the CDP-alcohol phosphatidyltransferase class-I family.</text>
</comment>
<dbReference type="EMBL" id="FJMZ01000001">
    <property type="protein sequence ID" value="CZQ79844.1"/>
    <property type="molecule type" value="Genomic_DNA"/>
</dbReference>
<keyword evidence="12 18" id="KW-0472">Membrane</keyword>
<keyword evidence="22" id="KW-1185">Reference proteome</keyword>
<evidence type="ECO:0000313" key="22">
    <source>
        <dbReference type="Proteomes" id="UP000195947"/>
    </source>
</evidence>
<comment type="function">
    <text evidence="1">This protein catalyzes the committed step to the synthesis of the acidic phospholipids.</text>
</comment>
<evidence type="ECO:0000256" key="8">
    <source>
        <dbReference type="ARBA" id="ARBA00022679"/>
    </source>
</evidence>
<dbReference type="InterPro" id="IPR048254">
    <property type="entry name" value="CDP_ALCOHOL_P_TRANSF_CS"/>
</dbReference>
<evidence type="ECO:0000256" key="6">
    <source>
        <dbReference type="ARBA" id="ARBA00014944"/>
    </source>
</evidence>
<dbReference type="OrthoDB" id="9796672at2"/>
<evidence type="ECO:0000256" key="13">
    <source>
        <dbReference type="ARBA" id="ARBA00023209"/>
    </source>
</evidence>
<keyword evidence="11" id="KW-0443">Lipid metabolism</keyword>
<evidence type="ECO:0000256" key="14">
    <source>
        <dbReference type="ARBA" id="ARBA00023264"/>
    </source>
</evidence>
<dbReference type="RefSeq" id="WP_086987852.1">
    <property type="nucleotide sequence ID" value="NZ_FJMZ01000001.1"/>
</dbReference>
<dbReference type="UniPathway" id="UPA00084">
    <property type="reaction ID" value="UER00503"/>
</dbReference>
<evidence type="ECO:0000256" key="9">
    <source>
        <dbReference type="ARBA" id="ARBA00022692"/>
    </source>
</evidence>
<dbReference type="InterPro" id="IPR043130">
    <property type="entry name" value="CDP-OH_PTrfase_TM_dom"/>
</dbReference>
<evidence type="ECO:0000313" key="23">
    <source>
        <dbReference type="Proteomes" id="UP000199686"/>
    </source>
</evidence>
<comment type="caution">
    <text evidence="21">The sequence shown here is derived from an EMBL/GenBank/DDBJ whole genome shotgun (WGS) entry which is preliminary data.</text>
</comment>
<evidence type="ECO:0000313" key="24">
    <source>
        <dbReference type="Proteomes" id="UP000589373"/>
    </source>
</evidence>
<accession>A0A143Y531</accession>
<reference evidence="20 24" key="3">
    <citation type="journal article" date="2020" name="Biotechnol. Biofuels">
        <title>New insights from the biogas microbiome by comprehensive genome-resolved metagenomics of nearly 1600 species originating from multiple anaerobic digesters.</title>
        <authorList>
            <person name="Campanaro S."/>
            <person name="Treu L."/>
            <person name="Rodriguez-R L.M."/>
            <person name="Kovalovszki A."/>
            <person name="Ziels R.M."/>
            <person name="Maus I."/>
            <person name="Zhu X."/>
            <person name="Kougias P.G."/>
            <person name="Basile A."/>
            <person name="Luo G."/>
            <person name="Schluter A."/>
            <person name="Konstantinidis K.T."/>
            <person name="Angelidaki I."/>
        </authorList>
    </citation>
    <scope>NUCLEOTIDE SEQUENCE [LARGE SCALE GENOMIC DNA]</scope>
    <source>
        <strain evidence="20">AS07pgkLD_105</strain>
    </source>
</reference>
<evidence type="ECO:0000256" key="1">
    <source>
        <dbReference type="ARBA" id="ARBA00003973"/>
    </source>
</evidence>
<feature type="transmembrane region" description="Helical" evidence="18">
    <location>
        <begin position="7"/>
        <end position="25"/>
    </location>
</feature>
<dbReference type="EMBL" id="JAAZCD010000170">
    <property type="protein sequence ID" value="NLD32075.1"/>
    <property type="molecule type" value="Genomic_DNA"/>
</dbReference>
<feature type="transmembrane region" description="Helical" evidence="18">
    <location>
        <begin position="146"/>
        <end position="165"/>
    </location>
</feature>
<dbReference type="InterPro" id="IPR004570">
    <property type="entry name" value="Phosphatidylglycerol_P_synth"/>
</dbReference>
<name>A0A143Y531_9LACT</name>
<keyword evidence="8 17" id="KW-0808">Transferase</keyword>
<dbReference type="PANTHER" id="PTHR14269">
    <property type="entry name" value="CDP-DIACYLGLYCEROL--GLYCEROL-3-PHOSPHATE 3-PHOSPHATIDYLTRANSFERASE-RELATED"/>
    <property type="match status" value="1"/>
</dbReference>
<keyword evidence="7" id="KW-0444">Lipid biosynthesis</keyword>